<keyword evidence="2 9" id="KW-0479">Metal-binding</keyword>
<keyword evidence="9" id="KW-0963">Cytoplasm</keyword>
<dbReference type="AlphaFoldDB" id="A0A0K3CPR9"/>
<dbReference type="PANTHER" id="PTHR10584:SF166">
    <property type="entry name" value="RIBOKINASE"/>
    <property type="match status" value="1"/>
</dbReference>
<organism evidence="11 12">
    <name type="scientific">Rhodotorula toruloides</name>
    <name type="common">Yeast</name>
    <name type="synonym">Rhodosporidium toruloides</name>
    <dbReference type="NCBI Taxonomy" id="5286"/>
    <lineage>
        <taxon>Eukaryota</taxon>
        <taxon>Fungi</taxon>
        <taxon>Dikarya</taxon>
        <taxon>Basidiomycota</taxon>
        <taxon>Pucciniomycotina</taxon>
        <taxon>Microbotryomycetes</taxon>
        <taxon>Sporidiobolales</taxon>
        <taxon>Sporidiobolaceae</taxon>
        <taxon>Rhodotorula</taxon>
    </lineage>
</organism>
<feature type="binding site" evidence="9">
    <location>
        <position position="310"/>
    </location>
    <ligand>
        <name>K(+)</name>
        <dbReference type="ChEBI" id="CHEBI:29103"/>
    </ligand>
</feature>
<feature type="binding site" evidence="9">
    <location>
        <begin position="235"/>
        <end position="240"/>
    </location>
    <ligand>
        <name>ATP</name>
        <dbReference type="ChEBI" id="CHEBI:30616"/>
    </ligand>
</feature>
<dbReference type="InterPro" id="IPR002139">
    <property type="entry name" value="Ribo/fructo_kinase"/>
</dbReference>
<feature type="binding site" evidence="9">
    <location>
        <position position="315"/>
    </location>
    <ligand>
        <name>K(+)</name>
        <dbReference type="ChEBI" id="CHEBI:29103"/>
    </ligand>
</feature>
<feature type="binding site" evidence="9">
    <location>
        <position position="143"/>
    </location>
    <ligand>
        <name>substrate</name>
    </ligand>
</feature>
<comment type="subcellular location">
    <subcellularLocation>
        <location evidence="9">Cytoplasm</location>
    </subcellularLocation>
    <subcellularLocation>
        <location evidence="9">Nucleus</location>
    </subcellularLocation>
</comment>
<feature type="binding site" evidence="9">
    <location>
        <begin position="15"/>
        <end position="17"/>
    </location>
    <ligand>
        <name>substrate</name>
    </ligand>
</feature>
<accession>A0A0K3CPR9</accession>
<comment type="activity regulation">
    <text evidence="9">Activated by a monovalent cation that binds near, but not in, the active site. The most likely occupant of the site in vivo is potassium. Ion binding induces a conformational change that may alter substrate affinity.</text>
</comment>
<evidence type="ECO:0000256" key="2">
    <source>
        <dbReference type="ARBA" id="ARBA00022723"/>
    </source>
</evidence>
<dbReference type="GO" id="GO:0004747">
    <property type="term" value="F:ribokinase activity"/>
    <property type="evidence" value="ECO:0007669"/>
    <property type="project" value="UniProtKB-UniRule"/>
</dbReference>
<comment type="subunit">
    <text evidence="9">Homodimer.</text>
</comment>
<dbReference type="PANTHER" id="PTHR10584">
    <property type="entry name" value="SUGAR KINASE"/>
    <property type="match status" value="1"/>
</dbReference>
<dbReference type="EC" id="2.7.1.15" evidence="9"/>
<dbReference type="EMBL" id="CWKI01000014">
    <property type="protein sequence ID" value="CTR10692.1"/>
    <property type="molecule type" value="Genomic_DNA"/>
</dbReference>
<protein>
    <recommendedName>
        <fullName evidence="9">Ribokinase</fullName>
        <shortName evidence="9">RK</shortName>
        <ecNumber evidence="9">2.7.1.15</ecNumber>
    </recommendedName>
</protein>
<dbReference type="PRINTS" id="PR00990">
    <property type="entry name" value="RIBOKINASE"/>
</dbReference>
<keyword evidence="12" id="KW-1185">Reference proteome</keyword>
<dbReference type="InterPro" id="IPR029056">
    <property type="entry name" value="Ribokinase-like"/>
</dbReference>
<evidence type="ECO:0000256" key="1">
    <source>
        <dbReference type="ARBA" id="ARBA00022679"/>
    </source>
</evidence>
<dbReference type="GO" id="GO:0005634">
    <property type="term" value="C:nucleus"/>
    <property type="evidence" value="ECO:0007669"/>
    <property type="project" value="UniProtKB-SubCell"/>
</dbReference>
<dbReference type="GO" id="GO:0005524">
    <property type="term" value="F:ATP binding"/>
    <property type="evidence" value="ECO:0007669"/>
    <property type="project" value="UniProtKB-UniRule"/>
</dbReference>
<keyword evidence="5 9" id="KW-0067">ATP-binding</keyword>
<evidence type="ECO:0000259" key="10">
    <source>
        <dbReference type="Pfam" id="PF00294"/>
    </source>
</evidence>
<keyword evidence="8 9" id="KW-0119">Carbohydrate metabolism</keyword>
<proteinExistence type="inferred from homology"/>
<dbReference type="GO" id="GO:0019303">
    <property type="term" value="P:D-ribose catabolic process"/>
    <property type="evidence" value="ECO:0007669"/>
    <property type="project" value="UniProtKB-UniRule"/>
</dbReference>
<feature type="binding site" evidence="9">
    <location>
        <position position="313"/>
    </location>
    <ligand>
        <name>K(+)</name>
        <dbReference type="ChEBI" id="CHEBI:29103"/>
    </ligand>
</feature>
<evidence type="ECO:0000256" key="3">
    <source>
        <dbReference type="ARBA" id="ARBA00022741"/>
    </source>
</evidence>
<dbReference type="Pfam" id="PF00294">
    <property type="entry name" value="PfkB"/>
    <property type="match status" value="1"/>
</dbReference>
<feature type="binding site" evidence="9">
    <location>
        <position position="270"/>
    </location>
    <ligand>
        <name>substrate</name>
    </ligand>
</feature>
<evidence type="ECO:0000256" key="8">
    <source>
        <dbReference type="ARBA" id="ARBA00023277"/>
    </source>
</evidence>
<evidence type="ECO:0000256" key="7">
    <source>
        <dbReference type="ARBA" id="ARBA00022958"/>
    </source>
</evidence>
<evidence type="ECO:0000256" key="6">
    <source>
        <dbReference type="ARBA" id="ARBA00022842"/>
    </source>
</evidence>
<evidence type="ECO:0000256" key="4">
    <source>
        <dbReference type="ARBA" id="ARBA00022777"/>
    </source>
</evidence>
<name>A0A0K3CPR9_RHOTO</name>
<comment type="caution">
    <text evidence="9">Lacks conserved residue(s) required for the propagation of feature annotation.</text>
</comment>
<feature type="active site" description="Proton acceptor" evidence="9">
    <location>
        <position position="270"/>
    </location>
</feature>
<feature type="binding site" evidence="9">
    <location>
        <begin position="269"/>
        <end position="270"/>
    </location>
    <ligand>
        <name>ATP</name>
        <dbReference type="ChEBI" id="CHEBI:30616"/>
    </ligand>
</feature>
<comment type="function">
    <text evidence="9">Catalyzes the phosphorylation of ribose at O-5 in a reaction requiring ATP and magnesium. The resulting D-ribose-5-phosphate can then be used either for sythesis of nucleotides, histidine, and tryptophan, or as a component of the pentose phosphate pathway.</text>
</comment>
<evidence type="ECO:0000313" key="12">
    <source>
        <dbReference type="Proteomes" id="UP000199069"/>
    </source>
</evidence>
<dbReference type="Gene3D" id="3.40.1190.20">
    <property type="match status" value="1"/>
</dbReference>
<dbReference type="GO" id="GO:0046872">
    <property type="term" value="F:metal ion binding"/>
    <property type="evidence" value="ECO:0007669"/>
    <property type="project" value="UniProtKB-KW"/>
</dbReference>
<keyword evidence="1 9" id="KW-0808">Transferase</keyword>
<sequence>MPTTPGKLLVRGSVNIDEFFVVDHIVRSGETISSTDYSRRAGGKGANQAVAAAKAGAQVDFAGLVGNDGGWLRDTLGGYGVGVSLLGADETLPTGRAVIQLSSSTADNSIVLLPGANFSQTSRFRHLTSAQLATYSHLLLQNEIPLNETKDALRRAKSAGLTTLFNPSPMPSQQALAEFAWQHLDWLVINEGEGADLLAALADPAAAEQANEGPAALLRALRRTALGSLTGIIMTRGAEGVVASLRDGSVVEVGPGKVVGGVKDTTGAGDCFTGYFATLLSTLPRSPAYSLTHDKLRDILAIASQAAAICVESQGAMESVPTLAAVKERTGEGWKEGMEWEVLLR</sequence>
<dbReference type="InterPro" id="IPR011611">
    <property type="entry name" value="PfkB_dom"/>
</dbReference>
<keyword evidence="4 9" id="KW-0418">Kinase</keyword>
<comment type="catalytic activity">
    <reaction evidence="9">
        <text>D-ribose + ATP = D-ribose 5-phosphate + ADP + H(+)</text>
        <dbReference type="Rhea" id="RHEA:13697"/>
        <dbReference type="ChEBI" id="CHEBI:15378"/>
        <dbReference type="ChEBI" id="CHEBI:30616"/>
        <dbReference type="ChEBI" id="CHEBI:47013"/>
        <dbReference type="ChEBI" id="CHEBI:78346"/>
        <dbReference type="ChEBI" id="CHEBI:456216"/>
        <dbReference type="EC" id="2.7.1.15"/>
    </reaction>
</comment>
<evidence type="ECO:0000256" key="5">
    <source>
        <dbReference type="ARBA" id="ARBA00022840"/>
    </source>
</evidence>
<feature type="binding site" evidence="9">
    <location>
        <begin position="43"/>
        <end position="47"/>
    </location>
    <ligand>
        <name>substrate</name>
    </ligand>
</feature>
<feature type="domain" description="Carbohydrate kinase PfkB" evidence="10">
    <location>
        <begin position="7"/>
        <end position="322"/>
    </location>
</feature>
<feature type="binding site" evidence="9">
    <location>
        <position position="264"/>
    </location>
    <ligand>
        <name>K(+)</name>
        <dbReference type="ChEBI" id="CHEBI:29103"/>
    </ligand>
</feature>
<keyword evidence="3 9" id="KW-0547">Nucleotide-binding</keyword>
<dbReference type="STRING" id="5286.A0A0K3CPR9"/>
<dbReference type="Proteomes" id="UP000199069">
    <property type="component" value="Unassembled WGS sequence"/>
</dbReference>
<comment type="pathway">
    <text evidence="9">Carbohydrate metabolism; D-ribose degradation; D-ribose 5-phosphate from beta-D-ribopyranose: step 2/2.</text>
</comment>
<keyword evidence="9" id="KW-0539">Nucleus</keyword>
<dbReference type="OMA" id="DIVLIQQ"/>
<dbReference type="SUPFAM" id="SSF53613">
    <property type="entry name" value="Ribokinase-like"/>
    <property type="match status" value="1"/>
</dbReference>
<feature type="binding site" evidence="9">
    <location>
        <position position="319"/>
    </location>
    <ligand>
        <name>K(+)</name>
        <dbReference type="ChEBI" id="CHEBI:29103"/>
    </ligand>
</feature>
<comment type="cofactor">
    <cofactor evidence="9">
        <name>Mg(2+)</name>
        <dbReference type="ChEBI" id="CHEBI:18420"/>
    </cofactor>
    <text evidence="9">Requires a divalent cation, most likely magnesium in vivo, as an electrophilic catalyst to aid phosphoryl group transfer. It is the chelate of the metal and the nucleotide that is the actual substrate.</text>
</comment>
<reference evidence="11 12" key="1">
    <citation type="submission" date="2015-07" db="EMBL/GenBank/DDBJ databases">
        <authorList>
            <person name="Cajimat M.N.B."/>
            <person name="Milazzo M.L."/>
            <person name="Fulhorst C.F."/>
        </authorList>
    </citation>
    <scope>NUCLEOTIDE SEQUENCE [LARGE SCALE GENOMIC DNA]</scope>
    <source>
        <strain evidence="11">Single colony</strain>
    </source>
</reference>
<keyword evidence="7 9" id="KW-0630">Potassium</keyword>
<dbReference type="UniPathway" id="UPA00916">
    <property type="reaction ID" value="UER00889"/>
</dbReference>
<keyword evidence="6 9" id="KW-0460">Magnesium</keyword>
<gene>
    <name evidence="11" type="primary">FGENESH: predicted gene_14.103</name>
    <name evidence="11" type="ORF">BN2166_0065530</name>
</gene>
<evidence type="ECO:0000313" key="11">
    <source>
        <dbReference type="EMBL" id="CTR10692.1"/>
    </source>
</evidence>
<feature type="binding site" evidence="9">
    <location>
        <position position="266"/>
    </location>
    <ligand>
        <name>K(+)</name>
        <dbReference type="ChEBI" id="CHEBI:29103"/>
    </ligand>
</feature>
<comment type="similarity">
    <text evidence="9">Belongs to the carbohydrate kinase PfkB family. Ribokinase subfamily.</text>
</comment>
<dbReference type="InterPro" id="IPR011877">
    <property type="entry name" value="Ribokinase"/>
</dbReference>
<feature type="binding site" evidence="9">
    <location>
        <position position="190"/>
    </location>
    <ligand>
        <name>ATP</name>
        <dbReference type="ChEBI" id="CHEBI:30616"/>
    </ligand>
</feature>
<dbReference type="HAMAP" id="MF_01987">
    <property type="entry name" value="Ribokinase"/>
    <property type="match status" value="1"/>
</dbReference>
<dbReference type="GO" id="GO:0005737">
    <property type="term" value="C:cytoplasm"/>
    <property type="evidence" value="ECO:0007669"/>
    <property type="project" value="UniProtKB-SubCell"/>
</dbReference>
<evidence type="ECO:0000256" key="9">
    <source>
        <dbReference type="HAMAP-Rule" id="MF_03215"/>
    </source>
</evidence>